<keyword evidence="5" id="KW-1185">Reference proteome</keyword>
<dbReference type="FunFam" id="3.30.420.10:FF:000032">
    <property type="entry name" value="Retrovirus-related Pol polyprotein from transposon 297-like Protein"/>
    <property type="match status" value="1"/>
</dbReference>
<gene>
    <name evidence="4" type="primary">CDKL2</name>
</gene>
<dbReference type="GeneTree" id="ENSGT01000000214408"/>
<feature type="domain" description="Integrase catalytic" evidence="3">
    <location>
        <begin position="113"/>
        <end position="281"/>
    </location>
</feature>
<dbReference type="FunFam" id="1.10.340.70:FF:000001">
    <property type="entry name" value="Retrovirus-related Pol polyprotein from transposon gypsy-like Protein"/>
    <property type="match status" value="1"/>
</dbReference>
<evidence type="ECO:0000313" key="4">
    <source>
        <dbReference type="Ensembl" id="ENSPNAP00000053665.1"/>
    </source>
</evidence>
<protein>
    <recommendedName>
        <fullName evidence="1">Gypsy retrotransposon integrase-like protein 1</fullName>
    </recommendedName>
</protein>
<organism evidence="4 5">
    <name type="scientific">Pygocentrus nattereri</name>
    <name type="common">Red-bellied piranha</name>
    <dbReference type="NCBI Taxonomy" id="42514"/>
    <lineage>
        <taxon>Eukaryota</taxon>
        <taxon>Metazoa</taxon>
        <taxon>Chordata</taxon>
        <taxon>Craniata</taxon>
        <taxon>Vertebrata</taxon>
        <taxon>Euteleostomi</taxon>
        <taxon>Actinopterygii</taxon>
        <taxon>Neopterygii</taxon>
        <taxon>Teleostei</taxon>
        <taxon>Ostariophysi</taxon>
        <taxon>Characiformes</taxon>
        <taxon>Characoidei</taxon>
        <taxon>Pygocentrus</taxon>
    </lineage>
</organism>
<evidence type="ECO:0000313" key="5">
    <source>
        <dbReference type="Proteomes" id="UP001501920"/>
    </source>
</evidence>
<sequence length="469" mass="53655">MEEKWENVYTLLSVGLYPTGYNKSQRQNLRRYASKFHLKDGELFNGKRKAIKNKEEAKNLLKEFHSSPMGGHTGIIKTRNAICSRFYWQGMSVDIDNWVLECDKCQKVGKPLTAVQPLQCIKVSAVWELLGIDFTGPLPKTTSGFQYILTVTAYFSKWVERAFPLRCKCAAEVGKNLCLVIYRHGCPKRILSDQGREFVNELNQSLCELLSIERSVTAAYHPQTNGLDEKTNDNIKRALKKMVNEQQDNWDIYLDATLFSLRSKVHTTTKHSPFLLMYGREAVFPAEVPVEVPISTIILPTESSYSKYLDSKMKMMEEIKKTTEDNIHMSQEKQKAAYARKVQKKYSNIVYNVGDEVLLLNMRKRGRKGGRIEPDFFGPYVIQTISGKLVTLKNTEGTSLKNKYNIDHIKPYRRSSDSQYLSRSKDMPKVLNDNHPVHTHEKHLADKISSDNSNLQTASDNDSSPQSTC</sequence>
<reference evidence="4" key="3">
    <citation type="submission" date="2025-09" db="UniProtKB">
        <authorList>
            <consortium name="Ensembl"/>
        </authorList>
    </citation>
    <scope>IDENTIFICATION</scope>
</reference>
<accession>A0AAR2JNS1</accession>
<evidence type="ECO:0000259" key="3">
    <source>
        <dbReference type="PROSITE" id="PS50994"/>
    </source>
</evidence>
<evidence type="ECO:0000256" key="2">
    <source>
        <dbReference type="SAM" id="MobiDB-lite"/>
    </source>
</evidence>
<reference evidence="4" key="2">
    <citation type="submission" date="2025-08" db="UniProtKB">
        <authorList>
            <consortium name="Ensembl"/>
        </authorList>
    </citation>
    <scope>IDENTIFICATION</scope>
</reference>
<dbReference type="InterPro" id="IPR050951">
    <property type="entry name" value="Retrovirus_Pol_polyprotein"/>
</dbReference>
<feature type="compositionally biased region" description="Polar residues" evidence="2">
    <location>
        <begin position="450"/>
        <end position="469"/>
    </location>
</feature>
<dbReference type="AlphaFoldDB" id="A0AAR2JNS1"/>
<dbReference type="PANTHER" id="PTHR37984:SF5">
    <property type="entry name" value="PROTEIN NYNRIN-LIKE"/>
    <property type="match status" value="1"/>
</dbReference>
<name>A0AAR2JNS1_PYGNA</name>
<dbReference type="PANTHER" id="PTHR37984">
    <property type="entry name" value="PROTEIN CBG26694"/>
    <property type="match status" value="1"/>
</dbReference>
<dbReference type="Proteomes" id="UP001501920">
    <property type="component" value="Chromosome 3"/>
</dbReference>
<dbReference type="Ensembl" id="ENSPNAT00000042666.1">
    <property type="protein sequence ID" value="ENSPNAP00000053665.1"/>
    <property type="gene ID" value="ENSPNAG00000037715.1"/>
</dbReference>
<dbReference type="InterPro" id="IPR012337">
    <property type="entry name" value="RNaseH-like_sf"/>
</dbReference>
<dbReference type="GO" id="GO:0015074">
    <property type="term" value="P:DNA integration"/>
    <property type="evidence" value="ECO:0007669"/>
    <property type="project" value="InterPro"/>
</dbReference>
<dbReference type="InterPro" id="IPR041588">
    <property type="entry name" value="Integrase_H2C2"/>
</dbReference>
<dbReference type="PROSITE" id="PS50994">
    <property type="entry name" value="INTEGRASE"/>
    <property type="match status" value="1"/>
</dbReference>
<dbReference type="Gene3D" id="3.30.420.10">
    <property type="entry name" value="Ribonuclease H-like superfamily/Ribonuclease H"/>
    <property type="match status" value="1"/>
</dbReference>
<proteinExistence type="predicted"/>
<feature type="compositionally biased region" description="Basic and acidic residues" evidence="2">
    <location>
        <begin position="435"/>
        <end position="449"/>
    </location>
</feature>
<evidence type="ECO:0000256" key="1">
    <source>
        <dbReference type="ARBA" id="ARBA00039658"/>
    </source>
</evidence>
<dbReference type="Gene3D" id="1.10.340.70">
    <property type="match status" value="1"/>
</dbReference>
<dbReference type="GO" id="GO:0003676">
    <property type="term" value="F:nucleic acid binding"/>
    <property type="evidence" value="ECO:0007669"/>
    <property type="project" value="InterPro"/>
</dbReference>
<dbReference type="InterPro" id="IPR001584">
    <property type="entry name" value="Integrase_cat-core"/>
</dbReference>
<dbReference type="SUPFAM" id="SSF53098">
    <property type="entry name" value="Ribonuclease H-like"/>
    <property type="match status" value="1"/>
</dbReference>
<reference evidence="4 5" key="1">
    <citation type="submission" date="2020-10" db="EMBL/GenBank/DDBJ databases">
        <title>Pygocentrus nattereri (red-bellied piranha) genome, fPygNat1, primary haplotype.</title>
        <authorList>
            <person name="Myers G."/>
            <person name="Meyer A."/>
            <person name="Karagic N."/>
            <person name="Pippel M."/>
            <person name="Winkler S."/>
            <person name="Tracey A."/>
            <person name="Wood J."/>
            <person name="Formenti G."/>
            <person name="Howe K."/>
            <person name="Fedrigo O."/>
            <person name="Jarvis E.D."/>
        </authorList>
    </citation>
    <scope>NUCLEOTIDE SEQUENCE [LARGE SCALE GENOMIC DNA]</scope>
</reference>
<dbReference type="Pfam" id="PF17921">
    <property type="entry name" value="Integrase_H2C2"/>
    <property type="match status" value="1"/>
</dbReference>
<dbReference type="InterPro" id="IPR036397">
    <property type="entry name" value="RNaseH_sf"/>
</dbReference>
<feature type="region of interest" description="Disordered" evidence="2">
    <location>
        <begin position="415"/>
        <end position="469"/>
    </location>
</feature>